<comment type="caution">
    <text evidence="1">The sequence shown here is derived from an EMBL/GenBank/DDBJ whole genome shotgun (WGS) entry which is preliminary data.</text>
</comment>
<keyword evidence="2" id="KW-1185">Reference proteome</keyword>
<dbReference type="EMBL" id="PDND01000129">
    <property type="protein sequence ID" value="PGH31390.1"/>
    <property type="molecule type" value="Genomic_DNA"/>
</dbReference>
<reference evidence="1 2" key="1">
    <citation type="submission" date="2017-10" db="EMBL/GenBank/DDBJ databases">
        <title>Comparative genomics in systemic dimorphic fungi from Ajellomycetaceae.</title>
        <authorList>
            <person name="Munoz J.F."/>
            <person name="Mcewen J.G."/>
            <person name="Clay O.K."/>
            <person name="Cuomo C.A."/>
        </authorList>
    </citation>
    <scope>NUCLEOTIDE SEQUENCE [LARGE SCALE GENOMIC DNA]</scope>
    <source>
        <strain evidence="1 2">UAMH4076</strain>
    </source>
</reference>
<organism evidence="1 2">
    <name type="scientific">[Emmonsia] crescens</name>
    <dbReference type="NCBI Taxonomy" id="73230"/>
    <lineage>
        <taxon>Eukaryota</taxon>
        <taxon>Fungi</taxon>
        <taxon>Dikarya</taxon>
        <taxon>Ascomycota</taxon>
        <taxon>Pezizomycotina</taxon>
        <taxon>Eurotiomycetes</taxon>
        <taxon>Eurotiomycetidae</taxon>
        <taxon>Onygenales</taxon>
        <taxon>Ajellomycetaceae</taxon>
        <taxon>Emergomyces</taxon>
    </lineage>
</organism>
<gene>
    <name evidence="1" type="ORF">GX50_05808</name>
</gene>
<evidence type="ECO:0000313" key="1">
    <source>
        <dbReference type="EMBL" id="PGH31390.1"/>
    </source>
</evidence>
<sequence length="119" mass="12909">MYVIGVAESPLETERSGQRTCQVAKASRRGIFGMLAERVSQIGRTSTDDQGPGIGYLPKVPTYLMVGRSATSSSPYEPGKGQWSPGGMEALVLPSAIVTLTIPAHGLTVYKIIWEFFRF</sequence>
<evidence type="ECO:0000313" key="2">
    <source>
        <dbReference type="Proteomes" id="UP000226031"/>
    </source>
</evidence>
<name>A0A2B7ZDF9_9EURO</name>
<accession>A0A2B7ZDF9</accession>
<protein>
    <submittedName>
        <fullName evidence="1">Uncharacterized protein</fullName>
    </submittedName>
</protein>
<proteinExistence type="predicted"/>
<dbReference type="Proteomes" id="UP000226031">
    <property type="component" value="Unassembled WGS sequence"/>
</dbReference>
<dbReference type="AlphaFoldDB" id="A0A2B7ZDF9"/>